<comment type="caution">
    <text evidence="2">The sequence shown here is derived from an EMBL/GenBank/DDBJ whole genome shotgun (WGS) entry which is preliminary data.</text>
</comment>
<feature type="region of interest" description="Disordered" evidence="1">
    <location>
        <begin position="1"/>
        <end position="72"/>
    </location>
</feature>
<reference evidence="2 3" key="1">
    <citation type="submission" date="2020-02" db="EMBL/GenBank/DDBJ databases">
        <title>Draft genome sequence of Haematococcus lacustris strain NIES-144.</title>
        <authorList>
            <person name="Morimoto D."/>
            <person name="Nakagawa S."/>
            <person name="Yoshida T."/>
            <person name="Sawayama S."/>
        </authorList>
    </citation>
    <scope>NUCLEOTIDE SEQUENCE [LARGE SCALE GENOMIC DNA]</scope>
    <source>
        <strain evidence="2 3">NIES-144</strain>
    </source>
</reference>
<evidence type="ECO:0000313" key="3">
    <source>
        <dbReference type="Proteomes" id="UP000485058"/>
    </source>
</evidence>
<dbReference type="EMBL" id="BLLF01001428">
    <property type="protein sequence ID" value="GFH19236.1"/>
    <property type="molecule type" value="Genomic_DNA"/>
</dbReference>
<sequence length="358" mass="37220">MPHGAGWSQERGQPVRGLITPPPAKRSKPAAEPTKGKGKAAKAKPAPQPGRGSRQERGGSGWALEAGQGKQARAGRLRLGLGGRVGEAGKNGAAQAGPWRLCKVRGGLPHRASQLAAGGDGARLPGLRHRVSGAACPGQADPRGVWTHLPTPLPPCHLALPCCCGPQAAAEASCVSMLLWGAAEGPLPLCGQSLLLGFIASLSGQQLPGLARMSRLAVGAVRLTWRAVCVQIRPGDLEVVRRMKNGLTRLMKRVEMAVRACLVSNCHTSAGSMSSRAPGLLQLSRKPACPSHSTLPCPAQQQKASPCCQACTLRPGPSNASNTSTPSWAPRCHGMHPMARVLHPCLLCPACFLLHPAP</sequence>
<protein>
    <submittedName>
        <fullName evidence="2">Uncharacterized protein</fullName>
    </submittedName>
</protein>
<gene>
    <name evidence="2" type="ORF">HaLaN_16151</name>
</gene>
<evidence type="ECO:0000313" key="2">
    <source>
        <dbReference type="EMBL" id="GFH19236.1"/>
    </source>
</evidence>
<dbReference type="Proteomes" id="UP000485058">
    <property type="component" value="Unassembled WGS sequence"/>
</dbReference>
<proteinExistence type="predicted"/>
<evidence type="ECO:0000256" key="1">
    <source>
        <dbReference type="SAM" id="MobiDB-lite"/>
    </source>
</evidence>
<accession>A0A699ZJT0</accession>
<feature type="compositionally biased region" description="Low complexity" evidence="1">
    <location>
        <begin position="43"/>
        <end position="52"/>
    </location>
</feature>
<organism evidence="2 3">
    <name type="scientific">Haematococcus lacustris</name>
    <name type="common">Green alga</name>
    <name type="synonym">Haematococcus pluvialis</name>
    <dbReference type="NCBI Taxonomy" id="44745"/>
    <lineage>
        <taxon>Eukaryota</taxon>
        <taxon>Viridiplantae</taxon>
        <taxon>Chlorophyta</taxon>
        <taxon>core chlorophytes</taxon>
        <taxon>Chlorophyceae</taxon>
        <taxon>CS clade</taxon>
        <taxon>Chlamydomonadales</taxon>
        <taxon>Haematococcaceae</taxon>
        <taxon>Haematococcus</taxon>
    </lineage>
</organism>
<dbReference type="AlphaFoldDB" id="A0A699ZJT0"/>
<name>A0A699ZJT0_HAELA</name>
<keyword evidence="3" id="KW-1185">Reference proteome</keyword>